<evidence type="ECO:0000256" key="4">
    <source>
        <dbReference type="ARBA" id="ARBA00005975"/>
    </source>
</evidence>
<sequence>MENSDKIPVYPTIPNNSTPQITSSNQLPTYSEATSYQQPGINNFQPPINGYPQVVTGNPRVYAVPPPNVCVVESHCPNECHEEWRIRHMDKKNIPPEGNVYTNSNDNNEVPITSLPPPPYVSVPINEEENRPINVVPPNYIIPNNTTPIHYIQTQSPPVLNSYPIVFNNGCGGHHHHHSYSQTRYPCTLYCFKCNNYVLSTIHYEKGQNYTRNLMILLFLCIICPPALCIIPILLLTNTLKDVIHKCPNCDTVIGIHAVN</sequence>
<evidence type="ECO:0000256" key="7">
    <source>
        <dbReference type="ARBA" id="ARBA00023136"/>
    </source>
</evidence>
<dbReference type="GO" id="GO:0005765">
    <property type="term" value="C:lysosomal membrane"/>
    <property type="evidence" value="ECO:0007669"/>
    <property type="project" value="UniProtKB-SubCell"/>
</dbReference>
<evidence type="ECO:0000313" key="11">
    <source>
        <dbReference type="Proteomes" id="UP000035681"/>
    </source>
</evidence>
<keyword evidence="5" id="KW-0479">Metal-binding</keyword>
<keyword evidence="9" id="KW-0812">Transmembrane</keyword>
<dbReference type="PROSITE" id="PS51837">
    <property type="entry name" value="LITAF"/>
    <property type="match status" value="1"/>
</dbReference>
<keyword evidence="6" id="KW-0862">Zinc</keyword>
<feature type="compositionally biased region" description="Polar residues" evidence="8">
    <location>
        <begin position="13"/>
        <end position="26"/>
    </location>
</feature>
<dbReference type="PANTHER" id="PTHR23292:SF6">
    <property type="entry name" value="FI16602P1-RELATED"/>
    <property type="match status" value="1"/>
</dbReference>
<name>A0A0K0DZZ6_STRER</name>
<dbReference type="SMART" id="SM00714">
    <property type="entry name" value="LITAF"/>
    <property type="match status" value="1"/>
</dbReference>
<dbReference type="InterPro" id="IPR037519">
    <property type="entry name" value="LITAF_fam"/>
</dbReference>
<comment type="similarity">
    <text evidence="4">Belongs to the CDIP1/LITAF family.</text>
</comment>
<dbReference type="WBParaSite" id="TCONS_00001434.p1">
    <property type="protein sequence ID" value="TCONS_00001434.p1"/>
    <property type="gene ID" value="XLOC_001319"/>
</dbReference>
<dbReference type="PANTHER" id="PTHR23292">
    <property type="entry name" value="LIPOPOLYSACCHARIDE-INDUCED TUMOR NECROSIS FACTOR-ALPHA FACTOR"/>
    <property type="match status" value="1"/>
</dbReference>
<evidence type="ECO:0000256" key="9">
    <source>
        <dbReference type="SAM" id="Phobius"/>
    </source>
</evidence>
<keyword evidence="9" id="KW-1133">Transmembrane helix</keyword>
<feature type="region of interest" description="Disordered" evidence="8">
    <location>
        <begin position="1"/>
        <end position="26"/>
    </location>
</feature>
<evidence type="ECO:0000256" key="3">
    <source>
        <dbReference type="ARBA" id="ARBA00004630"/>
    </source>
</evidence>
<feature type="transmembrane region" description="Helical" evidence="9">
    <location>
        <begin position="214"/>
        <end position="236"/>
    </location>
</feature>
<dbReference type="InterPro" id="IPR006629">
    <property type="entry name" value="LITAF"/>
</dbReference>
<keyword evidence="7 9" id="KW-0472">Membrane</keyword>
<reference evidence="12" key="1">
    <citation type="submission" date="2015-08" db="UniProtKB">
        <authorList>
            <consortium name="WormBaseParasite"/>
        </authorList>
    </citation>
    <scope>IDENTIFICATION</scope>
</reference>
<evidence type="ECO:0000259" key="10">
    <source>
        <dbReference type="PROSITE" id="PS51837"/>
    </source>
</evidence>
<evidence type="ECO:0000313" key="12">
    <source>
        <dbReference type="WBParaSite" id="SSTP_0000281300.1"/>
    </source>
</evidence>
<evidence type="ECO:0000256" key="8">
    <source>
        <dbReference type="SAM" id="MobiDB-lite"/>
    </source>
</evidence>
<evidence type="ECO:0000256" key="5">
    <source>
        <dbReference type="ARBA" id="ARBA00022723"/>
    </source>
</evidence>
<protein>
    <submittedName>
        <fullName evidence="12 13">LITAF domain-containing protein</fullName>
    </submittedName>
</protein>
<organism evidence="12">
    <name type="scientific">Strongyloides stercoralis</name>
    <name type="common">Threadworm</name>
    <dbReference type="NCBI Taxonomy" id="6248"/>
    <lineage>
        <taxon>Eukaryota</taxon>
        <taxon>Metazoa</taxon>
        <taxon>Ecdysozoa</taxon>
        <taxon>Nematoda</taxon>
        <taxon>Chromadorea</taxon>
        <taxon>Rhabditida</taxon>
        <taxon>Tylenchina</taxon>
        <taxon>Panagrolaimomorpha</taxon>
        <taxon>Strongyloidoidea</taxon>
        <taxon>Strongyloididae</taxon>
        <taxon>Strongyloides</taxon>
    </lineage>
</organism>
<dbReference type="GO" id="GO:0031902">
    <property type="term" value="C:late endosome membrane"/>
    <property type="evidence" value="ECO:0007669"/>
    <property type="project" value="UniProtKB-SubCell"/>
</dbReference>
<dbReference type="Pfam" id="PF10601">
    <property type="entry name" value="zf-LITAF-like"/>
    <property type="match status" value="1"/>
</dbReference>
<dbReference type="AlphaFoldDB" id="A0A0K0DZZ6"/>
<accession>A0A0K0DZZ6</accession>
<feature type="domain" description="LITAF" evidence="10">
    <location>
        <begin position="171"/>
        <end position="259"/>
    </location>
</feature>
<comment type="subcellular location">
    <subcellularLocation>
        <location evidence="2">Endosome membrane</location>
        <topology evidence="2">Peripheral membrane protein</topology>
    </subcellularLocation>
    <subcellularLocation>
        <location evidence="1">Late endosome membrane</location>
    </subcellularLocation>
    <subcellularLocation>
        <location evidence="3">Lysosome membrane</location>
        <topology evidence="3">Peripheral membrane protein</topology>
        <orientation evidence="3">Cytoplasmic side</orientation>
    </subcellularLocation>
</comment>
<evidence type="ECO:0000256" key="2">
    <source>
        <dbReference type="ARBA" id="ARBA00004481"/>
    </source>
</evidence>
<evidence type="ECO:0000256" key="1">
    <source>
        <dbReference type="ARBA" id="ARBA00004414"/>
    </source>
</evidence>
<evidence type="ECO:0000313" key="13">
    <source>
        <dbReference type="WBParaSite" id="TCONS_00001434.p1"/>
    </source>
</evidence>
<keyword evidence="11" id="KW-1185">Reference proteome</keyword>
<dbReference type="GO" id="GO:0008270">
    <property type="term" value="F:zinc ion binding"/>
    <property type="evidence" value="ECO:0007669"/>
    <property type="project" value="TreeGrafter"/>
</dbReference>
<dbReference type="Proteomes" id="UP000035681">
    <property type="component" value="Unplaced"/>
</dbReference>
<dbReference type="WBParaSite" id="SSTP_0000281300.1">
    <property type="protein sequence ID" value="SSTP_0000281300.1"/>
    <property type="gene ID" value="SSTP_0000281300"/>
</dbReference>
<proteinExistence type="inferred from homology"/>
<evidence type="ECO:0000256" key="6">
    <source>
        <dbReference type="ARBA" id="ARBA00022833"/>
    </source>
</evidence>